<gene>
    <name evidence="9" type="ORF">MENT_LOCUS53227</name>
</gene>
<comment type="subcellular location">
    <subcellularLocation>
        <location evidence="1">Nucleus</location>
    </subcellularLocation>
</comment>
<feature type="compositionally biased region" description="Basic and acidic residues" evidence="7">
    <location>
        <begin position="541"/>
        <end position="559"/>
    </location>
</feature>
<dbReference type="Proteomes" id="UP000580250">
    <property type="component" value="Unassembled WGS sequence"/>
</dbReference>
<protein>
    <recommendedName>
        <fullName evidence="8">BZIP domain-containing protein</fullName>
    </recommendedName>
</protein>
<keyword evidence="4" id="KW-0804">Transcription</keyword>
<keyword evidence="2" id="KW-0805">Transcription regulation</keyword>
<dbReference type="SMART" id="SM00338">
    <property type="entry name" value="BRLZ"/>
    <property type="match status" value="1"/>
</dbReference>
<organism evidence="9 10">
    <name type="scientific">Meloidogyne enterolobii</name>
    <name type="common">Root-knot nematode worm</name>
    <name type="synonym">Meloidogyne mayaguensis</name>
    <dbReference type="NCBI Taxonomy" id="390850"/>
    <lineage>
        <taxon>Eukaryota</taxon>
        <taxon>Metazoa</taxon>
        <taxon>Ecdysozoa</taxon>
        <taxon>Nematoda</taxon>
        <taxon>Chromadorea</taxon>
        <taxon>Rhabditida</taxon>
        <taxon>Tylenchina</taxon>
        <taxon>Tylenchomorpha</taxon>
        <taxon>Tylenchoidea</taxon>
        <taxon>Meloidogynidae</taxon>
        <taxon>Meloidogyninae</taxon>
        <taxon>Meloidogyne</taxon>
    </lineage>
</organism>
<feature type="compositionally biased region" description="Polar residues" evidence="7">
    <location>
        <begin position="231"/>
        <end position="240"/>
    </location>
</feature>
<proteinExistence type="predicted"/>
<dbReference type="InterPro" id="IPR004827">
    <property type="entry name" value="bZIP"/>
</dbReference>
<feature type="region of interest" description="Disordered" evidence="7">
    <location>
        <begin position="195"/>
        <end position="284"/>
    </location>
</feature>
<dbReference type="GO" id="GO:0005634">
    <property type="term" value="C:nucleus"/>
    <property type="evidence" value="ECO:0007669"/>
    <property type="project" value="UniProtKB-SubCell"/>
</dbReference>
<evidence type="ECO:0000256" key="3">
    <source>
        <dbReference type="ARBA" id="ARBA00023125"/>
    </source>
</evidence>
<dbReference type="AlphaFoldDB" id="A0A6V7XKD8"/>
<feature type="compositionally biased region" description="Low complexity" evidence="7">
    <location>
        <begin position="265"/>
        <end position="276"/>
    </location>
</feature>
<evidence type="ECO:0000256" key="6">
    <source>
        <dbReference type="SAM" id="Coils"/>
    </source>
</evidence>
<dbReference type="CDD" id="cd14689">
    <property type="entry name" value="bZIP_CREB3"/>
    <property type="match status" value="1"/>
</dbReference>
<keyword evidence="6" id="KW-0175">Coiled coil</keyword>
<feature type="compositionally biased region" description="Acidic residues" evidence="7">
    <location>
        <begin position="560"/>
        <end position="576"/>
    </location>
</feature>
<dbReference type="Gene3D" id="1.20.5.170">
    <property type="match status" value="1"/>
</dbReference>
<feature type="region of interest" description="Disordered" evidence="7">
    <location>
        <begin position="526"/>
        <end position="587"/>
    </location>
</feature>
<dbReference type="PROSITE" id="PS00036">
    <property type="entry name" value="BZIP_BASIC"/>
    <property type="match status" value="1"/>
</dbReference>
<dbReference type="GO" id="GO:0035497">
    <property type="term" value="F:cAMP response element binding"/>
    <property type="evidence" value="ECO:0007669"/>
    <property type="project" value="TreeGrafter"/>
</dbReference>
<dbReference type="InterPro" id="IPR046347">
    <property type="entry name" value="bZIP_sf"/>
</dbReference>
<evidence type="ECO:0000313" key="9">
    <source>
        <dbReference type="EMBL" id="CAD2199804.1"/>
    </source>
</evidence>
<keyword evidence="3" id="KW-0238">DNA-binding</keyword>
<feature type="coiled-coil region" evidence="6">
    <location>
        <begin position="694"/>
        <end position="759"/>
    </location>
</feature>
<reference evidence="9 10" key="1">
    <citation type="submission" date="2020-08" db="EMBL/GenBank/DDBJ databases">
        <authorList>
            <person name="Koutsovoulos G."/>
            <person name="Danchin GJ E."/>
        </authorList>
    </citation>
    <scope>NUCLEOTIDE SEQUENCE [LARGE SCALE GENOMIC DNA]</scope>
</reference>
<keyword evidence="5" id="KW-0539">Nucleus</keyword>
<dbReference type="PROSITE" id="PS50217">
    <property type="entry name" value="BZIP"/>
    <property type="match status" value="1"/>
</dbReference>
<dbReference type="GO" id="GO:0000981">
    <property type="term" value="F:DNA-binding transcription factor activity, RNA polymerase II-specific"/>
    <property type="evidence" value="ECO:0007669"/>
    <property type="project" value="TreeGrafter"/>
</dbReference>
<evidence type="ECO:0000313" key="10">
    <source>
        <dbReference type="Proteomes" id="UP000580250"/>
    </source>
</evidence>
<evidence type="ECO:0000259" key="8">
    <source>
        <dbReference type="PROSITE" id="PS50217"/>
    </source>
</evidence>
<evidence type="ECO:0000256" key="2">
    <source>
        <dbReference type="ARBA" id="ARBA00023015"/>
    </source>
</evidence>
<dbReference type="PANTHER" id="PTHR46004:SF3">
    <property type="entry name" value="CYCLIC AMP RESPONSE ELEMENT-BINDING PROTEIN A"/>
    <property type="match status" value="1"/>
</dbReference>
<accession>A0A6V7XKD8</accession>
<dbReference type="SUPFAM" id="SSF57959">
    <property type="entry name" value="Leucine zipper domain"/>
    <property type="match status" value="1"/>
</dbReference>
<evidence type="ECO:0000256" key="7">
    <source>
        <dbReference type="SAM" id="MobiDB-lite"/>
    </source>
</evidence>
<feature type="compositionally biased region" description="Basic and acidic residues" evidence="7">
    <location>
        <begin position="195"/>
        <end position="207"/>
    </location>
</feature>
<dbReference type="PANTHER" id="PTHR46004">
    <property type="entry name" value="CYCLIC AMP RESPONSE ELEMENT-BINDING PROTEIN A"/>
    <property type="match status" value="1"/>
</dbReference>
<feature type="region of interest" description="Disordered" evidence="7">
    <location>
        <begin position="767"/>
        <end position="787"/>
    </location>
</feature>
<name>A0A6V7XKD8_MELEN</name>
<feature type="compositionally biased region" description="Low complexity" evidence="7">
    <location>
        <begin position="209"/>
        <end position="230"/>
    </location>
</feature>
<feature type="domain" description="BZIP" evidence="8">
    <location>
        <begin position="700"/>
        <end position="750"/>
    </location>
</feature>
<evidence type="ECO:0000256" key="5">
    <source>
        <dbReference type="ARBA" id="ARBA00023242"/>
    </source>
</evidence>
<dbReference type="OrthoDB" id="674948at2759"/>
<feature type="compositionally biased region" description="Low complexity" evidence="7">
    <location>
        <begin position="241"/>
        <end position="252"/>
    </location>
</feature>
<dbReference type="EMBL" id="CAJEWN010001751">
    <property type="protein sequence ID" value="CAD2199804.1"/>
    <property type="molecule type" value="Genomic_DNA"/>
</dbReference>
<evidence type="ECO:0000256" key="4">
    <source>
        <dbReference type="ARBA" id="ARBA00023163"/>
    </source>
</evidence>
<dbReference type="Pfam" id="PF00170">
    <property type="entry name" value="bZIP_1"/>
    <property type="match status" value="1"/>
</dbReference>
<evidence type="ECO:0000256" key="1">
    <source>
        <dbReference type="ARBA" id="ARBA00004123"/>
    </source>
</evidence>
<comment type="caution">
    <text evidence="9">The sequence shown here is derived from an EMBL/GenBank/DDBJ whole genome shotgun (WGS) entry which is preliminary data.</text>
</comment>
<sequence length="787" mass="88156">MEAPPVFMKDFQDAHQFYCPTDAHLSDISATTMIPFMAAGFEQHQQQPSLQLNQDNQQININSSQLFTNYSDIYSLCTTMNQEAKENENSSSLKGREIKAEYNNNNNINNNTTTSLSELMMKEVDQQQKQQQQQLLQEQIEFNNSIDGGQSQVFNSYNNINSNNSSIQKPMEAKNGGECTANGTSEQLLIIAGKERQSDNAQCDKEGINGSSNTVTNNINNNSNSSTNKSFPQSLTENPKQQQQQNQQQQQQFLPPPISVIVTHQQQQQQRTNNENNKNKQMDDDCWNIGGVNSEIGGNVSSMLIRDEFIFQPSHCAVSPPPPTTTSVIGGGAGGNDGGVNGVSGSATDFLYDLSAPLLEDTFLTSMHNNINNHSPLDNIPCSSTSLINCPSSASVSSSSAFLELQHHHDGSVGVSPCSSSTHNSSSPDDYTLFLAQQQHQQQQHLFHQNNIKQQFPHLLAPAIENVEILRPIPQLIEDHSIAGQTTIDMHQQQQYAFLVQQHAQNSLQAMFSNNGEQQQHLQHQLQQQQQTLNITQQRRRKDENRNEMFEQRRNSNHSEDDDEEEDDEGDEDMEEERGGRNNHQVEMADVKPSFILGGNHSLKSPTSGGPHFNPSAAFLGEESCIGDYTLSPPPPPLTPPSKTRSKMHDLALKHRLISSQVNLRGNGTIQLSMEEKKTLVQEGFPVPTKLPLMREEEEALKIVRRKIKNKLSAQESRRKRKEYMDMLEKRVHAYFADNNALRQKLRQLEASNRFLLVQLQQKTSAEVGVTTSTSANEEQEQSSMNC</sequence>